<keyword evidence="1" id="KW-0812">Transmembrane</keyword>
<evidence type="ECO:0000313" key="3">
    <source>
        <dbReference type="Proteomes" id="UP000199659"/>
    </source>
</evidence>
<proteinExistence type="predicted"/>
<evidence type="ECO:0000256" key="1">
    <source>
        <dbReference type="SAM" id="Phobius"/>
    </source>
</evidence>
<protein>
    <submittedName>
        <fullName evidence="2">Uncharacterized protein</fullName>
    </submittedName>
</protein>
<feature type="transmembrane region" description="Helical" evidence="1">
    <location>
        <begin position="102"/>
        <end position="119"/>
    </location>
</feature>
<dbReference type="Proteomes" id="UP000199659">
    <property type="component" value="Unassembled WGS sequence"/>
</dbReference>
<reference evidence="2 3" key="1">
    <citation type="submission" date="2016-10" db="EMBL/GenBank/DDBJ databases">
        <authorList>
            <person name="de Groot N.N."/>
        </authorList>
    </citation>
    <scope>NUCLEOTIDE SEQUENCE [LARGE SCALE GENOMIC DNA]</scope>
    <source>
        <strain evidence="2 3">743A</strain>
    </source>
</reference>
<name>A0A1I6LBR6_9FIRM</name>
<feature type="transmembrane region" description="Helical" evidence="1">
    <location>
        <begin position="49"/>
        <end position="70"/>
    </location>
</feature>
<dbReference type="PROSITE" id="PS51257">
    <property type="entry name" value="PROKAR_LIPOPROTEIN"/>
    <property type="match status" value="1"/>
</dbReference>
<evidence type="ECO:0000313" key="2">
    <source>
        <dbReference type="EMBL" id="SFS00922.1"/>
    </source>
</evidence>
<keyword evidence="3" id="KW-1185">Reference proteome</keyword>
<feature type="transmembrane region" description="Helical" evidence="1">
    <location>
        <begin position="77"/>
        <end position="96"/>
    </location>
</feature>
<sequence>MRRLTKSIADIMNKADYYSCSFIFTVIITAIFACLDLCISDSIKVVDFFRILITYMVPSLNTLFLSYFLFENFKNGVRTFLISLSLCSIIPYIIYLKFGNNIFGGIIFSVIFFLYYYGLNLHIYHIKDVSDYRIQEVQNKVSG</sequence>
<keyword evidence="1" id="KW-1133">Transmembrane helix</keyword>
<feature type="transmembrane region" description="Helical" evidence="1">
    <location>
        <begin position="21"/>
        <end position="43"/>
    </location>
</feature>
<organism evidence="2 3">
    <name type="scientific">Anaeromicropila populeti</name>
    <dbReference type="NCBI Taxonomy" id="37658"/>
    <lineage>
        <taxon>Bacteria</taxon>
        <taxon>Bacillati</taxon>
        <taxon>Bacillota</taxon>
        <taxon>Clostridia</taxon>
        <taxon>Lachnospirales</taxon>
        <taxon>Lachnospiraceae</taxon>
        <taxon>Anaeromicropila</taxon>
    </lineage>
</organism>
<dbReference type="STRING" id="37658.SAMN05661086_03195"/>
<gene>
    <name evidence="2" type="ORF">SAMN05661086_03195</name>
</gene>
<accession>A0A1I6LBR6</accession>
<dbReference type="EMBL" id="FOYZ01000015">
    <property type="protein sequence ID" value="SFS00922.1"/>
    <property type="molecule type" value="Genomic_DNA"/>
</dbReference>
<dbReference type="AlphaFoldDB" id="A0A1I6LBR6"/>
<keyword evidence="1" id="KW-0472">Membrane</keyword>